<proteinExistence type="predicted"/>
<gene>
    <name evidence="2" type="ORF">rCG_34193</name>
</gene>
<evidence type="ECO:0000313" key="3">
    <source>
        <dbReference type="Proteomes" id="UP000234681"/>
    </source>
</evidence>
<evidence type="ECO:0000313" key="2">
    <source>
        <dbReference type="EMBL" id="EDM06432.1"/>
    </source>
</evidence>
<feature type="compositionally biased region" description="Basic and acidic residues" evidence="1">
    <location>
        <begin position="35"/>
        <end position="49"/>
    </location>
</feature>
<dbReference type="AlphaFoldDB" id="A6HK77"/>
<feature type="compositionally biased region" description="Polar residues" evidence="1">
    <location>
        <begin position="24"/>
        <end position="34"/>
    </location>
</feature>
<sequence>MPKQCPYLCAVPKALHQKAPSNKPAVNSPCSRNPLSRETKLRSVTQKKD</sequence>
<name>A6HK77_RAT</name>
<evidence type="ECO:0000256" key="1">
    <source>
        <dbReference type="SAM" id="MobiDB-lite"/>
    </source>
</evidence>
<accession>A6HK77</accession>
<protein>
    <submittedName>
        <fullName evidence="2">RCG34193</fullName>
    </submittedName>
</protein>
<reference evidence="2 3" key="1">
    <citation type="submission" date="2005-07" db="EMBL/GenBank/DDBJ databases">
        <authorList>
            <person name="Mural R.J."/>
            <person name="Li P.W."/>
            <person name="Adams M.D."/>
            <person name="Amanatides P.G."/>
            <person name="Baden-Tillson H."/>
            <person name="Barnstead M."/>
            <person name="Chin S.H."/>
            <person name="Dew I."/>
            <person name="Evans C.A."/>
            <person name="Ferriera S."/>
            <person name="Flanigan M."/>
            <person name="Fosler C."/>
            <person name="Glodek A."/>
            <person name="Gu Z."/>
            <person name="Holt R.A."/>
            <person name="Jennings D."/>
            <person name="Kraft C.L."/>
            <person name="Lu F."/>
            <person name="Nguyen T."/>
            <person name="Nusskern D.R."/>
            <person name="Pfannkoch C.M."/>
            <person name="Sitter C."/>
            <person name="Sutton G.G."/>
            <person name="Venter J.C."/>
            <person name="Wang Z."/>
            <person name="Woodage T."/>
            <person name="Zheng X.H."/>
            <person name="Zhong F."/>
        </authorList>
    </citation>
    <scope>NUCLEOTIDE SEQUENCE [LARGE SCALE GENOMIC DNA]</scope>
    <source>
        <strain>BN</strain>
        <strain evidence="3">Sprague-Dawley</strain>
    </source>
</reference>
<dbReference type="Proteomes" id="UP000234681">
    <property type="component" value="Chromosome 10"/>
</dbReference>
<dbReference type="EMBL" id="CH473948">
    <property type="protein sequence ID" value="EDM06432.1"/>
    <property type="molecule type" value="Genomic_DNA"/>
</dbReference>
<feature type="region of interest" description="Disordered" evidence="1">
    <location>
        <begin position="17"/>
        <end position="49"/>
    </location>
</feature>
<organism evidence="2 3">
    <name type="scientific">Rattus norvegicus</name>
    <name type="common">Rat</name>
    <dbReference type="NCBI Taxonomy" id="10116"/>
    <lineage>
        <taxon>Eukaryota</taxon>
        <taxon>Metazoa</taxon>
        <taxon>Chordata</taxon>
        <taxon>Craniata</taxon>
        <taxon>Vertebrata</taxon>
        <taxon>Euteleostomi</taxon>
        <taxon>Mammalia</taxon>
        <taxon>Eutheria</taxon>
        <taxon>Euarchontoglires</taxon>
        <taxon>Glires</taxon>
        <taxon>Rodentia</taxon>
        <taxon>Myomorpha</taxon>
        <taxon>Muroidea</taxon>
        <taxon>Muridae</taxon>
        <taxon>Murinae</taxon>
        <taxon>Rattus</taxon>
    </lineage>
</organism>